<comment type="catalytic activity">
    <reaction evidence="8">
        <text>Hydrolysis of terminal non-reducing beta-D-fructofuranoside residues in beta-D-fructofuranosides.</text>
        <dbReference type="EC" id="3.2.1.26"/>
    </reaction>
</comment>
<evidence type="ECO:0000256" key="2">
    <source>
        <dbReference type="ARBA" id="ARBA00009902"/>
    </source>
</evidence>
<dbReference type="Gene3D" id="2.115.10.20">
    <property type="entry name" value="Glycosyl hydrolase domain, family 43"/>
    <property type="match status" value="1"/>
</dbReference>
<keyword evidence="13" id="KW-1185">Reference proteome</keyword>
<dbReference type="GO" id="GO:0004564">
    <property type="term" value="F:beta-fructofuranosidase activity"/>
    <property type="evidence" value="ECO:0007669"/>
    <property type="project" value="UniProtKB-EC"/>
</dbReference>
<evidence type="ECO:0000256" key="7">
    <source>
        <dbReference type="ARBA" id="ARBA00033367"/>
    </source>
</evidence>
<comment type="similarity">
    <text evidence="2 8">Belongs to the glycosyl hydrolase 32 family.</text>
</comment>
<dbReference type="PANTHER" id="PTHR43101:SF1">
    <property type="entry name" value="BETA-FRUCTOSIDASE"/>
    <property type="match status" value="1"/>
</dbReference>
<dbReference type="InterPro" id="IPR013320">
    <property type="entry name" value="ConA-like_dom_sf"/>
</dbReference>
<dbReference type="PANTHER" id="PTHR43101">
    <property type="entry name" value="BETA-FRUCTOSIDASE"/>
    <property type="match status" value="1"/>
</dbReference>
<keyword evidence="6 8" id="KW-0326">Glycosidase</keyword>
<gene>
    <name evidence="12" type="ORF">BO222_05840</name>
</gene>
<keyword evidence="9" id="KW-0119">Carbohydrate metabolism</keyword>
<feature type="domain" description="Glycosyl hydrolase family 32 C-terminal" evidence="11">
    <location>
        <begin position="328"/>
        <end position="460"/>
    </location>
</feature>
<dbReference type="GO" id="GO:0005737">
    <property type="term" value="C:cytoplasm"/>
    <property type="evidence" value="ECO:0007669"/>
    <property type="project" value="UniProtKB-SubCell"/>
</dbReference>
<evidence type="ECO:0000313" key="13">
    <source>
        <dbReference type="Proteomes" id="UP000186341"/>
    </source>
</evidence>
<organism evidence="12 13">
    <name type="scientific">Ileibacterium valens</name>
    <dbReference type="NCBI Taxonomy" id="1862668"/>
    <lineage>
        <taxon>Bacteria</taxon>
        <taxon>Bacillati</taxon>
        <taxon>Bacillota</taxon>
        <taxon>Erysipelotrichia</taxon>
        <taxon>Erysipelotrichales</taxon>
        <taxon>Erysipelotrichaceae</taxon>
        <taxon>Ileibacterium</taxon>
    </lineage>
</organism>
<dbReference type="SUPFAM" id="SSF75005">
    <property type="entry name" value="Arabinanase/levansucrase/invertase"/>
    <property type="match status" value="1"/>
</dbReference>
<dbReference type="InterPro" id="IPR023296">
    <property type="entry name" value="Glyco_hydro_beta-prop_sf"/>
</dbReference>
<dbReference type="Gene3D" id="2.60.120.560">
    <property type="entry name" value="Exo-inulinase, domain 1"/>
    <property type="match status" value="1"/>
</dbReference>
<dbReference type="InterPro" id="IPR006232">
    <property type="entry name" value="Suc6P_hydrolase"/>
</dbReference>
<dbReference type="InterPro" id="IPR013189">
    <property type="entry name" value="Glyco_hydro_32_C"/>
</dbReference>
<evidence type="ECO:0000256" key="3">
    <source>
        <dbReference type="ARBA" id="ARBA00012758"/>
    </source>
</evidence>
<evidence type="ECO:0000256" key="8">
    <source>
        <dbReference type="RuleBase" id="RU362110"/>
    </source>
</evidence>
<dbReference type="InterPro" id="IPR051214">
    <property type="entry name" value="GH32_Enzymes"/>
</dbReference>
<dbReference type="OrthoDB" id="9759709at2"/>
<name>A0A1U7NG92_9FIRM</name>
<protein>
    <recommendedName>
        <fullName evidence="4 8">Sucrose-6-phosphate hydrolase</fullName>
        <ecNumber evidence="3 8">3.2.1.26</ecNumber>
    </recommendedName>
    <alternativeName>
        <fullName evidence="7 9">Invertase</fullName>
    </alternativeName>
</protein>
<dbReference type="AlphaFoldDB" id="A0A1U7NG92"/>
<comment type="caution">
    <text evidence="12">The sequence shown here is derived from an EMBL/GenBank/DDBJ whole genome shotgun (WGS) entry which is preliminary data.</text>
</comment>
<dbReference type="CDD" id="cd08996">
    <property type="entry name" value="GH32_FFase"/>
    <property type="match status" value="1"/>
</dbReference>
<keyword evidence="9" id="KW-0963">Cytoplasm</keyword>
<dbReference type="Pfam" id="PF00251">
    <property type="entry name" value="Glyco_hydro_32N"/>
    <property type="match status" value="1"/>
</dbReference>
<evidence type="ECO:0000313" key="12">
    <source>
        <dbReference type="EMBL" id="OLU39941.1"/>
    </source>
</evidence>
<dbReference type="InterPro" id="IPR013148">
    <property type="entry name" value="Glyco_hydro_32_N"/>
</dbReference>
<evidence type="ECO:0000256" key="4">
    <source>
        <dbReference type="ARBA" id="ARBA00019623"/>
    </source>
</evidence>
<dbReference type="GO" id="GO:0005985">
    <property type="term" value="P:sucrose metabolic process"/>
    <property type="evidence" value="ECO:0007669"/>
    <property type="project" value="UniProtKB-UniPathway"/>
</dbReference>
<reference evidence="12 13" key="1">
    <citation type="submission" date="2016-11" db="EMBL/GenBank/DDBJ databases">
        <title>Description of two novel members of the family Erysipelotrichaceae: Ileibacterium lipovorans gen. nov., sp. nov. and Dubosiella newyorkensis, gen. nov., sp. nov.</title>
        <authorList>
            <person name="Cox L.M."/>
            <person name="Sohn J."/>
            <person name="Tyrrell K.L."/>
            <person name="Citron D.M."/>
            <person name="Lawson P.A."/>
            <person name="Patel N.B."/>
            <person name="Iizumi T."/>
            <person name="Perez-Perez G.I."/>
            <person name="Goldstein E.J."/>
            <person name="Blaser M.J."/>
        </authorList>
    </citation>
    <scope>NUCLEOTIDE SEQUENCE [LARGE SCALE GENOMIC DNA]</scope>
    <source>
        <strain evidence="12 13">NYU-BL-A3</strain>
    </source>
</reference>
<comment type="function">
    <text evidence="9">Enables the bacterium to metabolize sucrose as a sole carbon source.</text>
</comment>
<evidence type="ECO:0000259" key="11">
    <source>
        <dbReference type="Pfam" id="PF08244"/>
    </source>
</evidence>
<dbReference type="EMBL" id="MPJW01000121">
    <property type="protein sequence ID" value="OLU39941.1"/>
    <property type="molecule type" value="Genomic_DNA"/>
</dbReference>
<dbReference type="Pfam" id="PF08244">
    <property type="entry name" value="Glyco_hydro_32C"/>
    <property type="match status" value="1"/>
</dbReference>
<dbReference type="SMART" id="SM00640">
    <property type="entry name" value="Glyco_32"/>
    <property type="match status" value="1"/>
</dbReference>
<dbReference type="RefSeq" id="WP_075819239.1">
    <property type="nucleotide sequence ID" value="NZ_CAPIAK010000058.1"/>
</dbReference>
<proteinExistence type="inferred from homology"/>
<accession>A0A1U7NG92</accession>
<evidence type="ECO:0000256" key="1">
    <source>
        <dbReference type="ARBA" id="ARBA00004914"/>
    </source>
</evidence>
<feature type="domain" description="Glycosyl hydrolase family 32 N-terminal" evidence="10">
    <location>
        <begin position="25"/>
        <end position="325"/>
    </location>
</feature>
<sequence length="480" mass="55234">MTKLEKAKQYEKEHQLSEDQLPAFHYAAPIGWINDPNGFSFFDGKVHLFAQYHPYNNQWGPMHWLHQTTENFIDWTLEGCALAPDQDYDHAGVFSGSAIEKDGKHFLMYTGVRKDENGEFQQQCLAIGDGKNYEKLKNNPVIPTSLIPQGFSEIHFRDPKVWKEGDRYFVVCGSLDEKGQGQAILFSSDDLMNWKFENVMAHSKGTFGSMWECPDFFELDGTPILMFSPQDMRAKGLEFHNGHNSVWLTGPFENHQFKDFTAHSLDYGLDFYAPQSVLLPDGRRVMIAWMASWDNPIFKKDFDFAGQMTFPREIWMQEGKLMQKPVRELEENRINPVHLSDIKIDGTFKNEKIAGRCSELIIRFKETQNLSALILGLAKSEKEEFESTLTWYTHQNLLEFDRTWSGMTSDSNAIRRAKAPEGGIQEIRVLIDRFSIEIFINDGEMVMSNAITTPIFADEIEIETIGSCKADIDFYTIQTK</sequence>
<dbReference type="GeneID" id="82202727"/>
<dbReference type="EC" id="3.2.1.26" evidence="3 8"/>
<evidence type="ECO:0000256" key="6">
    <source>
        <dbReference type="ARBA" id="ARBA00023295"/>
    </source>
</evidence>
<evidence type="ECO:0000256" key="5">
    <source>
        <dbReference type="ARBA" id="ARBA00022801"/>
    </source>
</evidence>
<dbReference type="InterPro" id="IPR001362">
    <property type="entry name" value="Glyco_hydro_32"/>
</dbReference>
<comment type="pathway">
    <text evidence="1 9">Glycan biosynthesis; sucrose metabolism.</text>
</comment>
<dbReference type="UniPathway" id="UPA00238"/>
<comment type="subcellular location">
    <subcellularLocation>
        <location evidence="9">Cytoplasm</location>
    </subcellularLocation>
</comment>
<dbReference type="NCBIfam" id="TIGR01322">
    <property type="entry name" value="scrB_fam"/>
    <property type="match status" value="1"/>
</dbReference>
<keyword evidence="5 8" id="KW-0378">Hydrolase</keyword>
<dbReference type="SUPFAM" id="SSF49899">
    <property type="entry name" value="Concanavalin A-like lectins/glucanases"/>
    <property type="match status" value="1"/>
</dbReference>
<evidence type="ECO:0000259" key="10">
    <source>
        <dbReference type="Pfam" id="PF00251"/>
    </source>
</evidence>
<dbReference type="Proteomes" id="UP000186341">
    <property type="component" value="Unassembled WGS sequence"/>
</dbReference>
<evidence type="ECO:0000256" key="9">
    <source>
        <dbReference type="RuleBase" id="RU365015"/>
    </source>
</evidence>